<dbReference type="EMBL" id="CH933812">
    <property type="protein sequence ID" value="KRG07166.1"/>
    <property type="molecule type" value="Genomic_DNA"/>
</dbReference>
<keyword evidence="2" id="KW-1185">Reference proteome</keyword>
<dbReference type="SUPFAM" id="SSF82199">
    <property type="entry name" value="SET domain"/>
    <property type="match status" value="1"/>
</dbReference>
<name>A0A0Q9XQD3_DROMO</name>
<sequence>MRKHQPEKYAKIRLMESHTEQRRENLTLWQHYEKKVVQRLLHDWQLAQELSGLEPAEMHEICGILDVNCFEIGQRGGKARTLYPSAFLLAHDCRPNTSHTDDPLDYSIILRTSRSVREQETLTLSYAYTLQGTLKRRTFIQGGKLFWCQCQRCADPRELGSDCSDLVCKICRAGSIRATEPLKQEADWAYREVLRPNHYLLLSAKYSLCQIYGRVEGYLLPELSPQDIERKERYCREFLAVVDILEPGLTRLRGLIMYELHAPIMVLAQLGMQSGRMSRQEFQRRIKEVVRLLKESAHILQLEPPGSSEHEMGRAAADALAKINAQL</sequence>
<dbReference type="Proteomes" id="UP000009192">
    <property type="component" value="Unassembled WGS sequence"/>
</dbReference>
<dbReference type="InterPro" id="IPR053010">
    <property type="entry name" value="SET_SmydA-8"/>
</dbReference>
<dbReference type="Gene3D" id="1.25.40.10">
    <property type="entry name" value="Tetratricopeptide repeat domain"/>
    <property type="match status" value="1"/>
</dbReference>
<protein>
    <submittedName>
        <fullName evidence="1">Uncharacterized protein, isoform B</fullName>
    </submittedName>
</protein>
<dbReference type="GO" id="GO:0005634">
    <property type="term" value="C:nucleus"/>
    <property type="evidence" value="ECO:0007669"/>
    <property type="project" value="EnsemblMetazoa"/>
</dbReference>
<proteinExistence type="predicted"/>
<dbReference type="Gene3D" id="2.170.270.10">
    <property type="entry name" value="SET domain"/>
    <property type="match status" value="1"/>
</dbReference>
<reference evidence="1 2" key="1">
    <citation type="journal article" date="2007" name="Nature">
        <title>Evolution of genes and genomes on the Drosophila phylogeny.</title>
        <authorList>
            <consortium name="Drosophila 12 Genomes Consortium"/>
            <person name="Clark A.G."/>
            <person name="Eisen M.B."/>
            <person name="Smith D.R."/>
            <person name="Bergman C.M."/>
            <person name="Oliver B."/>
            <person name="Markow T.A."/>
            <person name="Kaufman T.C."/>
            <person name="Kellis M."/>
            <person name="Gelbart W."/>
            <person name="Iyer V.N."/>
            <person name="Pollard D.A."/>
            <person name="Sackton T.B."/>
            <person name="Larracuente A.M."/>
            <person name="Singh N.D."/>
            <person name="Abad J.P."/>
            <person name="Abt D.N."/>
            <person name="Adryan B."/>
            <person name="Aguade M."/>
            <person name="Akashi H."/>
            <person name="Anderson W.W."/>
            <person name="Aquadro C.F."/>
            <person name="Ardell D.H."/>
            <person name="Arguello R."/>
            <person name="Artieri C.G."/>
            <person name="Barbash D.A."/>
            <person name="Barker D."/>
            <person name="Barsanti P."/>
            <person name="Batterham P."/>
            <person name="Batzoglou S."/>
            <person name="Begun D."/>
            <person name="Bhutkar A."/>
            <person name="Blanco E."/>
            <person name="Bosak S.A."/>
            <person name="Bradley R.K."/>
            <person name="Brand A.D."/>
            <person name="Brent M.R."/>
            <person name="Brooks A.N."/>
            <person name="Brown R.H."/>
            <person name="Butlin R.K."/>
            <person name="Caggese C."/>
            <person name="Calvi B.R."/>
            <person name="Bernardo de Carvalho A."/>
            <person name="Caspi A."/>
            <person name="Castrezana S."/>
            <person name="Celniker S.E."/>
            <person name="Chang J.L."/>
            <person name="Chapple C."/>
            <person name="Chatterji S."/>
            <person name="Chinwalla A."/>
            <person name="Civetta A."/>
            <person name="Clifton S.W."/>
            <person name="Comeron J.M."/>
            <person name="Costello J.C."/>
            <person name="Coyne J.A."/>
            <person name="Daub J."/>
            <person name="David R.G."/>
            <person name="Delcher A.L."/>
            <person name="Delehaunty K."/>
            <person name="Do C.B."/>
            <person name="Ebling H."/>
            <person name="Edwards K."/>
            <person name="Eickbush T."/>
            <person name="Evans J.D."/>
            <person name="Filipski A."/>
            <person name="Findeiss S."/>
            <person name="Freyhult E."/>
            <person name="Fulton L."/>
            <person name="Fulton R."/>
            <person name="Garcia A.C."/>
            <person name="Gardiner A."/>
            <person name="Garfield D.A."/>
            <person name="Garvin B.E."/>
            <person name="Gibson G."/>
            <person name="Gilbert D."/>
            <person name="Gnerre S."/>
            <person name="Godfrey J."/>
            <person name="Good R."/>
            <person name="Gotea V."/>
            <person name="Gravely B."/>
            <person name="Greenberg A.J."/>
            <person name="Griffiths-Jones S."/>
            <person name="Gross S."/>
            <person name="Guigo R."/>
            <person name="Gustafson E.A."/>
            <person name="Haerty W."/>
            <person name="Hahn M.W."/>
            <person name="Halligan D.L."/>
            <person name="Halpern A.L."/>
            <person name="Halter G.M."/>
            <person name="Han M.V."/>
            <person name="Heger A."/>
            <person name="Hillier L."/>
            <person name="Hinrichs A.S."/>
            <person name="Holmes I."/>
            <person name="Hoskins R.A."/>
            <person name="Hubisz M.J."/>
            <person name="Hultmark D."/>
            <person name="Huntley M.A."/>
            <person name="Jaffe D.B."/>
            <person name="Jagadeeshan S."/>
            <person name="Jeck W.R."/>
            <person name="Johnson J."/>
            <person name="Jones C.D."/>
            <person name="Jordan W.C."/>
            <person name="Karpen G.H."/>
            <person name="Kataoka E."/>
            <person name="Keightley P.D."/>
            <person name="Kheradpour P."/>
            <person name="Kirkness E.F."/>
            <person name="Koerich L.B."/>
            <person name="Kristiansen K."/>
            <person name="Kudrna D."/>
            <person name="Kulathinal R.J."/>
            <person name="Kumar S."/>
            <person name="Kwok R."/>
            <person name="Lander E."/>
            <person name="Langley C.H."/>
            <person name="Lapoint R."/>
            <person name="Lazzaro B.P."/>
            <person name="Lee S.J."/>
            <person name="Levesque L."/>
            <person name="Li R."/>
            <person name="Lin C.F."/>
            <person name="Lin M.F."/>
            <person name="Lindblad-Toh K."/>
            <person name="Llopart A."/>
            <person name="Long M."/>
            <person name="Low L."/>
            <person name="Lozovsky E."/>
            <person name="Lu J."/>
            <person name="Luo M."/>
            <person name="Machado C.A."/>
            <person name="Makalowski W."/>
            <person name="Marzo M."/>
            <person name="Matsuda M."/>
            <person name="Matzkin L."/>
            <person name="McAllister B."/>
            <person name="McBride C.S."/>
            <person name="McKernan B."/>
            <person name="McKernan K."/>
            <person name="Mendez-Lago M."/>
            <person name="Minx P."/>
            <person name="Mollenhauer M.U."/>
            <person name="Montooth K."/>
            <person name="Mount S.M."/>
            <person name="Mu X."/>
            <person name="Myers E."/>
            <person name="Negre B."/>
            <person name="Newfeld S."/>
            <person name="Nielsen R."/>
            <person name="Noor M.A."/>
            <person name="O'Grady P."/>
            <person name="Pachter L."/>
            <person name="Papaceit M."/>
            <person name="Parisi M.J."/>
            <person name="Parisi M."/>
            <person name="Parts L."/>
            <person name="Pedersen J.S."/>
            <person name="Pesole G."/>
            <person name="Phillippy A.M."/>
            <person name="Ponting C.P."/>
            <person name="Pop M."/>
            <person name="Porcelli D."/>
            <person name="Powell J.R."/>
            <person name="Prohaska S."/>
            <person name="Pruitt K."/>
            <person name="Puig M."/>
            <person name="Quesneville H."/>
            <person name="Ram K.R."/>
            <person name="Rand D."/>
            <person name="Rasmussen M.D."/>
            <person name="Reed L.K."/>
            <person name="Reenan R."/>
            <person name="Reily A."/>
            <person name="Remington K.A."/>
            <person name="Rieger T.T."/>
            <person name="Ritchie M.G."/>
            <person name="Robin C."/>
            <person name="Rogers Y.H."/>
            <person name="Rohde C."/>
            <person name="Rozas J."/>
            <person name="Rubenfield M.J."/>
            <person name="Ruiz A."/>
            <person name="Russo S."/>
            <person name="Salzberg S.L."/>
            <person name="Sanchez-Gracia A."/>
            <person name="Saranga D.J."/>
            <person name="Sato H."/>
            <person name="Schaeffer S.W."/>
            <person name="Schatz M.C."/>
            <person name="Schlenke T."/>
            <person name="Schwartz R."/>
            <person name="Segarra C."/>
            <person name="Singh R.S."/>
            <person name="Sirot L."/>
            <person name="Sirota M."/>
            <person name="Sisneros N.B."/>
            <person name="Smith C.D."/>
            <person name="Smith T.F."/>
            <person name="Spieth J."/>
            <person name="Stage D.E."/>
            <person name="Stark A."/>
            <person name="Stephan W."/>
            <person name="Strausberg R.L."/>
            <person name="Strempel S."/>
            <person name="Sturgill D."/>
            <person name="Sutton G."/>
            <person name="Sutton G.G."/>
            <person name="Tao W."/>
            <person name="Teichmann S."/>
            <person name="Tobari Y.N."/>
            <person name="Tomimura Y."/>
            <person name="Tsolas J.M."/>
            <person name="Valente V.L."/>
            <person name="Venter E."/>
            <person name="Venter J.C."/>
            <person name="Vicario S."/>
            <person name="Vieira F.G."/>
            <person name="Vilella A.J."/>
            <person name="Villasante A."/>
            <person name="Walenz B."/>
            <person name="Wang J."/>
            <person name="Wasserman M."/>
            <person name="Watts T."/>
            <person name="Wilson D."/>
            <person name="Wilson R.K."/>
            <person name="Wing R.A."/>
            <person name="Wolfner M.F."/>
            <person name="Wong A."/>
            <person name="Wong G.K."/>
            <person name="Wu C.I."/>
            <person name="Wu G."/>
            <person name="Yamamoto D."/>
            <person name="Yang H.P."/>
            <person name="Yang S.P."/>
            <person name="Yorke J.A."/>
            <person name="Yoshida K."/>
            <person name="Zdobnov E."/>
            <person name="Zhang P."/>
            <person name="Zhang Y."/>
            <person name="Zimin A.V."/>
            <person name="Baldwin J."/>
            <person name="Abdouelleil A."/>
            <person name="Abdulkadir J."/>
            <person name="Abebe A."/>
            <person name="Abera B."/>
            <person name="Abreu J."/>
            <person name="Acer S.C."/>
            <person name="Aftuck L."/>
            <person name="Alexander A."/>
            <person name="An P."/>
            <person name="Anderson E."/>
            <person name="Anderson S."/>
            <person name="Arachi H."/>
            <person name="Azer M."/>
            <person name="Bachantsang P."/>
            <person name="Barry A."/>
            <person name="Bayul T."/>
            <person name="Berlin A."/>
            <person name="Bessette D."/>
            <person name="Bloom T."/>
            <person name="Blye J."/>
            <person name="Boguslavskiy L."/>
            <person name="Bonnet C."/>
            <person name="Boukhgalter B."/>
            <person name="Bourzgui I."/>
            <person name="Brown A."/>
            <person name="Cahill P."/>
            <person name="Channer S."/>
            <person name="Cheshatsang Y."/>
            <person name="Chuda L."/>
            <person name="Citroen M."/>
            <person name="Collymore A."/>
            <person name="Cooke P."/>
            <person name="Costello M."/>
            <person name="D'Aco K."/>
            <person name="Daza R."/>
            <person name="De Haan G."/>
            <person name="DeGray S."/>
            <person name="DeMaso C."/>
            <person name="Dhargay N."/>
            <person name="Dooley K."/>
            <person name="Dooley E."/>
            <person name="Doricent M."/>
            <person name="Dorje P."/>
            <person name="Dorjee K."/>
            <person name="Dupes A."/>
            <person name="Elong R."/>
            <person name="Falk J."/>
            <person name="Farina A."/>
            <person name="Faro S."/>
            <person name="Ferguson D."/>
            <person name="Fisher S."/>
            <person name="Foley C.D."/>
            <person name="Franke A."/>
            <person name="Friedrich D."/>
            <person name="Gadbois L."/>
            <person name="Gearin G."/>
            <person name="Gearin C.R."/>
            <person name="Giannoukos G."/>
            <person name="Goode T."/>
            <person name="Graham J."/>
            <person name="Grandbois E."/>
            <person name="Grewal S."/>
            <person name="Gyaltsen K."/>
            <person name="Hafez N."/>
            <person name="Hagos B."/>
            <person name="Hall J."/>
            <person name="Henson C."/>
            <person name="Hollinger A."/>
            <person name="Honan T."/>
            <person name="Huard M.D."/>
            <person name="Hughes L."/>
            <person name="Hurhula B."/>
            <person name="Husby M.E."/>
            <person name="Kamat A."/>
            <person name="Kanga B."/>
            <person name="Kashin S."/>
            <person name="Khazanovich D."/>
            <person name="Kisner P."/>
            <person name="Lance K."/>
            <person name="Lara M."/>
            <person name="Lee W."/>
            <person name="Lennon N."/>
            <person name="Letendre F."/>
            <person name="LeVine R."/>
            <person name="Lipovsky A."/>
            <person name="Liu X."/>
            <person name="Liu J."/>
            <person name="Liu S."/>
            <person name="Lokyitsang T."/>
            <person name="Lokyitsang Y."/>
            <person name="Lubonja R."/>
            <person name="Lui A."/>
            <person name="MacDonald P."/>
            <person name="Magnisalis V."/>
            <person name="Maru K."/>
            <person name="Matthews C."/>
            <person name="McCusker W."/>
            <person name="McDonough S."/>
            <person name="Mehta T."/>
            <person name="Meldrim J."/>
            <person name="Meneus L."/>
            <person name="Mihai O."/>
            <person name="Mihalev A."/>
            <person name="Mihova T."/>
            <person name="Mittelman R."/>
            <person name="Mlenga V."/>
            <person name="Montmayeur A."/>
            <person name="Mulrain L."/>
            <person name="Navidi A."/>
            <person name="Naylor J."/>
            <person name="Negash T."/>
            <person name="Nguyen T."/>
            <person name="Nguyen N."/>
            <person name="Nicol R."/>
            <person name="Norbu C."/>
            <person name="Norbu N."/>
            <person name="Novod N."/>
            <person name="O'Neill B."/>
            <person name="Osman S."/>
            <person name="Markiewicz E."/>
            <person name="Oyono O.L."/>
            <person name="Patti C."/>
            <person name="Phunkhang P."/>
            <person name="Pierre F."/>
            <person name="Priest M."/>
            <person name="Raghuraman S."/>
            <person name="Rege F."/>
            <person name="Reyes R."/>
            <person name="Rise C."/>
            <person name="Rogov P."/>
            <person name="Ross K."/>
            <person name="Ryan E."/>
            <person name="Settipalli S."/>
            <person name="Shea T."/>
            <person name="Sherpa N."/>
            <person name="Shi L."/>
            <person name="Shih D."/>
            <person name="Sparrow T."/>
            <person name="Spaulding J."/>
            <person name="Stalker J."/>
            <person name="Stange-Thomann N."/>
            <person name="Stavropoulos S."/>
            <person name="Stone C."/>
            <person name="Strader C."/>
            <person name="Tesfaye S."/>
            <person name="Thomson T."/>
            <person name="Thoulutsang Y."/>
            <person name="Thoulutsang D."/>
            <person name="Topham K."/>
            <person name="Topping I."/>
            <person name="Tsamla T."/>
            <person name="Vassiliev H."/>
            <person name="Vo A."/>
            <person name="Wangchuk T."/>
            <person name="Wangdi T."/>
            <person name="Weiand M."/>
            <person name="Wilkinson J."/>
            <person name="Wilson A."/>
            <person name="Yadav S."/>
            <person name="Young G."/>
            <person name="Yu Q."/>
            <person name="Zembek L."/>
            <person name="Zhong D."/>
            <person name="Zimmer A."/>
            <person name="Zwirko Z."/>
            <person name="Jaffe D.B."/>
            <person name="Alvarez P."/>
            <person name="Brockman W."/>
            <person name="Butler J."/>
            <person name="Chin C."/>
            <person name="Gnerre S."/>
            <person name="Grabherr M."/>
            <person name="Kleber M."/>
            <person name="Mauceli E."/>
            <person name="MacCallum I."/>
        </authorList>
    </citation>
    <scope>NUCLEOTIDE SEQUENCE [LARGE SCALE GENOMIC DNA]</scope>
    <source>
        <strain evidence="2">Tucson 15081-1352.22</strain>
    </source>
</reference>
<accession>A0A0Q9XQD3</accession>
<dbReference type="PANTHER" id="PTHR46455">
    <property type="entry name" value="SET AND MYND DOMAIN CONTAINING, ARTHROPOD-SPECIFIC, MEMBER 4, ISOFORM A"/>
    <property type="match status" value="1"/>
</dbReference>
<dbReference type="AlphaFoldDB" id="A0A0Q9XQD3"/>
<organism evidence="1 2">
    <name type="scientific">Drosophila mojavensis</name>
    <name type="common">Fruit fly</name>
    <dbReference type="NCBI Taxonomy" id="7230"/>
    <lineage>
        <taxon>Eukaryota</taxon>
        <taxon>Metazoa</taxon>
        <taxon>Ecdysozoa</taxon>
        <taxon>Arthropoda</taxon>
        <taxon>Hexapoda</taxon>
        <taxon>Insecta</taxon>
        <taxon>Pterygota</taxon>
        <taxon>Neoptera</taxon>
        <taxon>Endopterygota</taxon>
        <taxon>Diptera</taxon>
        <taxon>Brachycera</taxon>
        <taxon>Muscomorpha</taxon>
        <taxon>Ephydroidea</taxon>
        <taxon>Drosophilidae</taxon>
        <taxon>Drosophila</taxon>
    </lineage>
</organism>
<dbReference type="CDD" id="cd20071">
    <property type="entry name" value="SET_SMYD"/>
    <property type="match status" value="1"/>
</dbReference>
<gene>
    <name evidence="1" type="primary">Dmoj\GI16059</name>
    <name evidence="1" type="ORF">Dmoj_GI16059</name>
</gene>
<dbReference type="GO" id="GO:0005737">
    <property type="term" value="C:cytoplasm"/>
    <property type="evidence" value="ECO:0007669"/>
    <property type="project" value="EnsemblMetazoa"/>
</dbReference>
<dbReference type="InterPro" id="IPR046341">
    <property type="entry name" value="SET_dom_sf"/>
</dbReference>
<dbReference type="PANTHER" id="PTHR46455:SF5">
    <property type="entry name" value="SET AND MYND DOMAIN CONTAINING, ARTHROPOD-SPECIFIC, MEMBER 4, ISOFORM A"/>
    <property type="match status" value="1"/>
</dbReference>
<dbReference type="OrthoDB" id="265717at2759"/>
<dbReference type="InterPro" id="IPR011990">
    <property type="entry name" value="TPR-like_helical_dom_sf"/>
</dbReference>
<evidence type="ECO:0000313" key="2">
    <source>
        <dbReference type="Proteomes" id="UP000009192"/>
    </source>
</evidence>
<evidence type="ECO:0000313" key="1">
    <source>
        <dbReference type="EMBL" id="KRG07166.1"/>
    </source>
</evidence>